<feature type="compositionally biased region" description="Acidic residues" evidence="4">
    <location>
        <begin position="344"/>
        <end position="355"/>
    </location>
</feature>
<dbReference type="PANTHER" id="PTHR21310:SF13">
    <property type="entry name" value="AMINOGLYCOSIDE PHOSPHOTRANSFERASE DOMAIN-CONTAINING PROTEIN"/>
    <property type="match status" value="1"/>
</dbReference>
<dbReference type="EMBL" id="JAULSR010000009">
    <property type="protein sequence ID" value="KAK0612610.1"/>
    <property type="molecule type" value="Genomic_DNA"/>
</dbReference>
<name>A0AA39WCF8_9PEZI</name>
<dbReference type="Pfam" id="PF01636">
    <property type="entry name" value="APH"/>
    <property type="match status" value="1"/>
</dbReference>
<dbReference type="PROSITE" id="PS00109">
    <property type="entry name" value="PROTEIN_KINASE_TYR"/>
    <property type="match status" value="1"/>
</dbReference>
<feature type="region of interest" description="Disordered" evidence="4">
    <location>
        <begin position="328"/>
        <end position="357"/>
    </location>
</feature>
<dbReference type="InterPro" id="IPR002575">
    <property type="entry name" value="Aminoglycoside_PTrfase"/>
</dbReference>
<dbReference type="Gene3D" id="3.90.1200.10">
    <property type="match status" value="1"/>
</dbReference>
<dbReference type="Gene3D" id="3.30.200.20">
    <property type="entry name" value="Phosphorylase Kinase, domain 1"/>
    <property type="match status" value="1"/>
</dbReference>
<evidence type="ECO:0000313" key="7">
    <source>
        <dbReference type="Proteomes" id="UP001174934"/>
    </source>
</evidence>
<evidence type="ECO:0000256" key="1">
    <source>
        <dbReference type="ARBA" id="ARBA00012513"/>
    </source>
</evidence>
<dbReference type="GO" id="GO:0004674">
    <property type="term" value="F:protein serine/threonine kinase activity"/>
    <property type="evidence" value="ECO:0007669"/>
    <property type="project" value="UniProtKB-EC"/>
</dbReference>
<comment type="caution">
    <text evidence="6">The sequence shown here is derived from an EMBL/GenBank/DDBJ whole genome shotgun (WGS) entry which is preliminary data.</text>
</comment>
<reference evidence="6" key="1">
    <citation type="submission" date="2023-06" db="EMBL/GenBank/DDBJ databases">
        <title>Genome-scale phylogeny and comparative genomics of the fungal order Sordariales.</title>
        <authorList>
            <consortium name="Lawrence Berkeley National Laboratory"/>
            <person name="Hensen N."/>
            <person name="Bonometti L."/>
            <person name="Westerberg I."/>
            <person name="Brannstrom I.O."/>
            <person name="Guillou S."/>
            <person name="Cros-Aarteil S."/>
            <person name="Calhoun S."/>
            <person name="Haridas S."/>
            <person name="Kuo A."/>
            <person name="Mondo S."/>
            <person name="Pangilinan J."/>
            <person name="Riley R."/>
            <person name="LaButti K."/>
            <person name="Andreopoulos B."/>
            <person name="Lipzen A."/>
            <person name="Chen C."/>
            <person name="Yanf M."/>
            <person name="Daum C."/>
            <person name="Ng V."/>
            <person name="Clum A."/>
            <person name="Steindorff A."/>
            <person name="Ohm R."/>
            <person name="Martin F."/>
            <person name="Silar P."/>
            <person name="Natvig D."/>
            <person name="Lalanne C."/>
            <person name="Gautier V."/>
            <person name="Ament-velasquez S.L."/>
            <person name="Kruys A."/>
            <person name="Hutchinson M.I."/>
            <person name="Powell A.J."/>
            <person name="Barry K."/>
            <person name="Miller A.N."/>
            <person name="Grigoriev I.V."/>
            <person name="Debuchy R."/>
            <person name="Gladieux P."/>
            <person name="Thoren M.H."/>
            <person name="Johannesson H."/>
        </authorList>
    </citation>
    <scope>NUCLEOTIDE SEQUENCE</scope>
    <source>
        <strain evidence="6">SMH3391-2</strain>
    </source>
</reference>
<dbReference type="InterPro" id="IPR051678">
    <property type="entry name" value="AGP_Transferase"/>
</dbReference>
<dbReference type="EC" id="2.7.11.1" evidence="1"/>
<evidence type="ECO:0000256" key="2">
    <source>
        <dbReference type="ARBA" id="ARBA00047899"/>
    </source>
</evidence>
<comment type="catalytic activity">
    <reaction evidence="3">
        <text>L-seryl-[protein] + ATP = O-phospho-L-seryl-[protein] + ADP + H(+)</text>
        <dbReference type="Rhea" id="RHEA:17989"/>
        <dbReference type="Rhea" id="RHEA-COMP:9863"/>
        <dbReference type="Rhea" id="RHEA-COMP:11604"/>
        <dbReference type="ChEBI" id="CHEBI:15378"/>
        <dbReference type="ChEBI" id="CHEBI:29999"/>
        <dbReference type="ChEBI" id="CHEBI:30616"/>
        <dbReference type="ChEBI" id="CHEBI:83421"/>
        <dbReference type="ChEBI" id="CHEBI:456216"/>
        <dbReference type="EC" id="2.7.11.1"/>
    </reaction>
</comment>
<organism evidence="6 7">
    <name type="scientific">Bombardia bombarda</name>
    <dbReference type="NCBI Taxonomy" id="252184"/>
    <lineage>
        <taxon>Eukaryota</taxon>
        <taxon>Fungi</taxon>
        <taxon>Dikarya</taxon>
        <taxon>Ascomycota</taxon>
        <taxon>Pezizomycotina</taxon>
        <taxon>Sordariomycetes</taxon>
        <taxon>Sordariomycetidae</taxon>
        <taxon>Sordariales</taxon>
        <taxon>Lasiosphaeriaceae</taxon>
        <taxon>Bombardia</taxon>
    </lineage>
</organism>
<dbReference type="Proteomes" id="UP001174934">
    <property type="component" value="Unassembled WGS sequence"/>
</dbReference>
<evidence type="ECO:0000313" key="6">
    <source>
        <dbReference type="EMBL" id="KAK0612610.1"/>
    </source>
</evidence>
<dbReference type="InterPro" id="IPR011009">
    <property type="entry name" value="Kinase-like_dom_sf"/>
</dbReference>
<comment type="catalytic activity">
    <reaction evidence="2">
        <text>L-threonyl-[protein] + ATP = O-phospho-L-threonyl-[protein] + ADP + H(+)</text>
        <dbReference type="Rhea" id="RHEA:46608"/>
        <dbReference type="Rhea" id="RHEA-COMP:11060"/>
        <dbReference type="Rhea" id="RHEA-COMP:11605"/>
        <dbReference type="ChEBI" id="CHEBI:15378"/>
        <dbReference type="ChEBI" id="CHEBI:30013"/>
        <dbReference type="ChEBI" id="CHEBI:30616"/>
        <dbReference type="ChEBI" id="CHEBI:61977"/>
        <dbReference type="ChEBI" id="CHEBI:456216"/>
        <dbReference type="EC" id="2.7.11.1"/>
    </reaction>
</comment>
<gene>
    <name evidence="6" type="ORF">B0T17DRAFT_610687</name>
</gene>
<accession>A0AA39WCF8</accession>
<dbReference type="PANTHER" id="PTHR21310">
    <property type="entry name" value="AMINOGLYCOSIDE PHOSPHOTRANSFERASE-RELATED-RELATED"/>
    <property type="match status" value="1"/>
</dbReference>
<keyword evidence="7" id="KW-1185">Reference proteome</keyword>
<dbReference type="AlphaFoldDB" id="A0AA39WCF8"/>
<dbReference type="SUPFAM" id="SSF56112">
    <property type="entry name" value="Protein kinase-like (PK-like)"/>
    <property type="match status" value="1"/>
</dbReference>
<dbReference type="InterPro" id="IPR008266">
    <property type="entry name" value="Tyr_kinase_AS"/>
</dbReference>
<evidence type="ECO:0000259" key="5">
    <source>
        <dbReference type="Pfam" id="PF01636"/>
    </source>
</evidence>
<protein>
    <recommendedName>
        <fullName evidence="1">non-specific serine/threonine protein kinase</fullName>
        <ecNumber evidence="1">2.7.11.1</ecNumber>
    </recommendedName>
</protein>
<evidence type="ECO:0000256" key="3">
    <source>
        <dbReference type="ARBA" id="ARBA00048679"/>
    </source>
</evidence>
<sequence length="453" mass="51742">MPEDNPRDGLAWSEASFWDIPIWTREPQLSAVETVCRRVLAIDPKDSCTVTSFDSGTWNKLYLVESPAGRVLMRVSLPADPKQKVLGEATTLRWIRDATDVPVPDVIAFDDSQDNEITFEWILMELMPGIPASKAWRKMSMSDKKSFVEQVAQFQAQLFQQSSEVGQFRSIGTLYPDQHSPEPATATPKPGHFVDNSFFSKDHFSCQIPRGPYRSCHEWFDAYLEMIIQAQTEKMRIAQEEEDEDDLDEAEACRALAQKLKTAIPIFFPPPLHGGESAEQTVLVHNDLALHNILVDRDSAKVTAILDWECVSAKPLWLATKVPEFLRGEEDRDEEPQRSIYADASEDDEEEDNGLDNEGKNGLYWIHLMEYEQTQLRPVYTAKMKELWPQWGKAASSHRELDFYEALGWCESGWKIQRVANWADAVMNHTEGEEFPQLEDYLSAPRVQPKISI</sequence>
<proteinExistence type="predicted"/>
<evidence type="ECO:0000256" key="4">
    <source>
        <dbReference type="SAM" id="MobiDB-lite"/>
    </source>
</evidence>
<feature type="domain" description="Aminoglycoside phosphotransferase" evidence="5">
    <location>
        <begin position="50"/>
        <end position="315"/>
    </location>
</feature>